<gene>
    <name evidence="15" type="ORF">CVIRNUC_005369</name>
</gene>
<dbReference type="SUPFAM" id="SSF57850">
    <property type="entry name" value="RING/U-box"/>
    <property type="match status" value="1"/>
</dbReference>
<accession>A0AAV1I490</accession>
<dbReference type="Proteomes" id="UP001314263">
    <property type="component" value="Unassembled WGS sequence"/>
</dbReference>
<keyword evidence="7" id="KW-0808">Transferase</keyword>
<dbReference type="PANTHER" id="PTHR13363:SF5">
    <property type="entry name" value="E3 UBIQUITIN-PROTEIN LIGASE RNF123"/>
    <property type="match status" value="1"/>
</dbReference>
<keyword evidence="10" id="KW-0833">Ubl conjugation pathway</keyword>
<feature type="compositionally biased region" description="Polar residues" evidence="12">
    <location>
        <begin position="711"/>
        <end position="724"/>
    </location>
</feature>
<dbReference type="InterPro" id="IPR003613">
    <property type="entry name" value="Ubox_domain"/>
</dbReference>
<comment type="pathway">
    <text evidence="3">Protein modification; protein ubiquitination.</text>
</comment>
<dbReference type="InterPro" id="IPR043136">
    <property type="entry name" value="B30.2/SPRY_sf"/>
</dbReference>
<evidence type="ECO:0000256" key="5">
    <source>
        <dbReference type="ARBA" id="ARBA00012483"/>
    </source>
</evidence>
<dbReference type="Pfam" id="PF25576">
    <property type="entry name" value="TPR_RNF123"/>
    <property type="match status" value="1"/>
</dbReference>
<reference evidence="15 16" key="1">
    <citation type="submission" date="2023-10" db="EMBL/GenBank/DDBJ databases">
        <authorList>
            <person name="Maclean D."/>
            <person name="Macfadyen A."/>
        </authorList>
    </citation>
    <scope>NUCLEOTIDE SEQUENCE [LARGE SCALE GENOMIC DNA]</scope>
</reference>
<dbReference type="GO" id="GO:0008270">
    <property type="term" value="F:zinc ion binding"/>
    <property type="evidence" value="ECO:0007669"/>
    <property type="project" value="UniProtKB-KW"/>
</dbReference>
<comment type="catalytic activity">
    <reaction evidence="1">
        <text>S-ubiquitinyl-[E2 ubiquitin-conjugating enzyme]-L-cysteine + [acceptor protein]-L-lysine = [E2 ubiquitin-conjugating enzyme]-L-cysteine + N(6)-ubiquitinyl-[acceptor protein]-L-lysine.</text>
        <dbReference type="EC" id="2.3.2.27"/>
    </reaction>
</comment>
<dbReference type="SUPFAM" id="SSF49899">
    <property type="entry name" value="Concanavalin A-like lectins/glucanases"/>
    <property type="match status" value="1"/>
</dbReference>
<comment type="similarity">
    <text evidence="4">Belongs to the ubiquitin conjugation factor E4 family.</text>
</comment>
<feature type="compositionally biased region" description="Low complexity" evidence="12">
    <location>
        <begin position="842"/>
        <end position="857"/>
    </location>
</feature>
<dbReference type="PROSITE" id="PS51698">
    <property type="entry name" value="U_BOX"/>
    <property type="match status" value="1"/>
</dbReference>
<protein>
    <recommendedName>
        <fullName evidence="5">RING-type E3 ubiquitin transferase</fullName>
        <ecNumber evidence="5">2.3.2.27</ecNumber>
    </recommendedName>
</protein>
<keyword evidence="16" id="KW-1185">Reference proteome</keyword>
<feature type="region of interest" description="Disordered" evidence="12">
    <location>
        <begin position="789"/>
        <end position="896"/>
    </location>
</feature>
<evidence type="ECO:0000256" key="2">
    <source>
        <dbReference type="ARBA" id="ARBA00004496"/>
    </source>
</evidence>
<feature type="compositionally biased region" description="Pro residues" evidence="12">
    <location>
        <begin position="832"/>
        <end position="841"/>
    </location>
</feature>
<feature type="region of interest" description="Disordered" evidence="12">
    <location>
        <begin position="625"/>
        <end position="650"/>
    </location>
</feature>
<evidence type="ECO:0000256" key="8">
    <source>
        <dbReference type="ARBA" id="ARBA00022723"/>
    </source>
</evidence>
<evidence type="ECO:0000256" key="12">
    <source>
        <dbReference type="SAM" id="MobiDB-lite"/>
    </source>
</evidence>
<evidence type="ECO:0000259" key="14">
    <source>
        <dbReference type="PROSITE" id="PS51698"/>
    </source>
</evidence>
<comment type="caution">
    <text evidence="15">The sequence shown here is derived from an EMBL/GenBank/DDBJ whole genome shotgun (WGS) entry which is preliminary data.</text>
</comment>
<proteinExistence type="inferred from homology"/>
<evidence type="ECO:0000256" key="4">
    <source>
        <dbReference type="ARBA" id="ARBA00007434"/>
    </source>
</evidence>
<dbReference type="EC" id="2.3.2.27" evidence="5"/>
<feature type="compositionally biased region" description="Low complexity" evidence="12">
    <location>
        <begin position="625"/>
        <end position="640"/>
    </location>
</feature>
<dbReference type="Gene3D" id="2.60.120.920">
    <property type="match status" value="1"/>
</dbReference>
<dbReference type="Gene3D" id="3.30.40.10">
    <property type="entry name" value="Zinc/RING finger domain, C3HC4 (zinc finger)"/>
    <property type="match status" value="1"/>
</dbReference>
<evidence type="ECO:0000256" key="7">
    <source>
        <dbReference type="ARBA" id="ARBA00022679"/>
    </source>
</evidence>
<evidence type="ECO:0000259" key="13">
    <source>
        <dbReference type="PROSITE" id="PS50188"/>
    </source>
</evidence>
<dbReference type="InterPro" id="IPR003877">
    <property type="entry name" value="SPRY_dom"/>
</dbReference>
<keyword evidence="8" id="KW-0479">Metal-binding</keyword>
<dbReference type="GO" id="GO:0016567">
    <property type="term" value="P:protein ubiquitination"/>
    <property type="evidence" value="ECO:0007669"/>
    <property type="project" value="InterPro"/>
</dbReference>
<comment type="subcellular location">
    <subcellularLocation>
        <location evidence="2">Cytoplasm</location>
    </subcellularLocation>
</comment>
<keyword evidence="9" id="KW-0863">Zinc-finger</keyword>
<dbReference type="FunFam" id="3.30.40.10:FF:000055">
    <property type="entry name" value="Ubiquitin conjugation factor e4 a"/>
    <property type="match status" value="1"/>
</dbReference>
<keyword evidence="11" id="KW-0862">Zinc</keyword>
<evidence type="ECO:0000256" key="3">
    <source>
        <dbReference type="ARBA" id="ARBA00004906"/>
    </source>
</evidence>
<sequence>MAGFQINEPAVSDVIRALVHVLGHEADVRVSRAASTHHYGFSLPDVLRQRIDALLCEGQVEAPGQGVAPSDRKVEISMPRITGEVRVSGSTAESCSNFGSLIADAPVCKRGKWMYEVTLGTAGIMQLGWATAGCQFSNEEGVGDSVDSYAYDGKRVQRWNISCLPYGQEWARGDIIGVMIDLDMGVISFMRNGVSLGQAFSHIRRLEYYPAASLSYGERCEFNFGDRPLAHPVAGYRAIQRPPADTRAAAWLLGAFKRLIASAVSCGWGLSQDTAWVVLCEAGLLRQTLQLFVSHLRPMLAKEFNVHGAFVPFLQSLADEPALASAHAVHMAVALLSMHLNGCEARKLWMVVLESLSWHCRSTSCLQADSEQGSLTRRLELVMALLQIDTVRDIWLAAPEWKPAFEGFFTIKAHTAVELAQHVPVIHFPESERVSMPDAVDKERYKKASKAMRATMAAVYDRHSALARLLLDAPVAATWSQIEPAKQLTEFLVYLVRKNKGADRNIPPPGLSDPSVMTSAFFLLLSLLQPYMEGRPEHEGSLSSFPAGAMFLGGTTSGRLDTYYGAGRLGGAPGHLMKTVIPKAEDATASVSVKPVQDTASEASAASRAAGTLVSFHHGNLSFGSASSGCSSQQQQQQQQTGLRPGGEDCVARSPCGPFLHSDSALRDPHAAHPAQPMRLQHAWSAPGALQDDSISLSPSTPARPQHALHQMQQDRMSAETPTYSLAGYPTPERSMLPYPAPETPGAAPRSQLMGTPQEVHMQSPQACGSAGPSMQPLTWAAPFSAYTGQRHGASPATPTPSSSAAHSPVPMRSSYQPALPFAASPALQDPGVPPRPPQPPWAQKLPHSPSLGHLLSTGQAGRPPPEDLRTPSPSMSPHRQTQDWSGSRGALAGEAQPAAAAQSALSAREASCLCDTLVRLYHLGMVGAFRHVLYYQQSGTQALQHYDELQQRLPAVEDDAEELSKWSRAMKRCQQHLADSARFAAWHNACLLSEEDVQGILVMCTYLTRLLTQLSGNRTLFSYVPEMYLEAVLDGFNAVRARPHVSRTPAFQVCADSLVPFLACNFRESCIASPDMREMLLQTVSILLQSKPFVARFEASSDARAHLMGGLLEAFQGREWVPVSSILARLTSSSAFGASAARVAGSSSVIFQASLEHMIEAHHTLAEGFLNRLFALLNWTLTEFTISSQELGDTTPFVNSNEPGLKRRCIVMLELSATLARVLEFLTSRLPDVFLAGPPLNLSRVAETVCFVVAHLTAKSTSGQAVIRILSTRFPESHNVKSAVLLTPMLGMLLNLQSRYRSATPRSPEGADLLEALHVAGLGSHTACFSAAAVRELQAAEFPVDALWTDRIAELDILADALRARAQHKAQRSSSMSSSDEDVPEEFVDPIMMTPMSDPVVLPDSKATIDRSTAIRHLLASPTDPFTRTPLSLEDLHEDMALRMRIASWRSKLT</sequence>
<feature type="region of interest" description="Disordered" evidence="12">
    <location>
        <begin position="683"/>
        <end position="774"/>
    </location>
</feature>
<evidence type="ECO:0000256" key="10">
    <source>
        <dbReference type="ARBA" id="ARBA00022786"/>
    </source>
</evidence>
<dbReference type="InterPro" id="IPR001870">
    <property type="entry name" value="B30.2/SPRY"/>
</dbReference>
<evidence type="ECO:0000313" key="15">
    <source>
        <dbReference type="EMBL" id="CAK0781421.1"/>
    </source>
</evidence>
<dbReference type="GO" id="GO:0051603">
    <property type="term" value="P:proteolysis involved in protein catabolic process"/>
    <property type="evidence" value="ECO:0007669"/>
    <property type="project" value="TreeGrafter"/>
</dbReference>
<evidence type="ECO:0000256" key="6">
    <source>
        <dbReference type="ARBA" id="ARBA00022490"/>
    </source>
</evidence>
<name>A0AAV1I490_9CHLO</name>
<evidence type="ECO:0000256" key="1">
    <source>
        <dbReference type="ARBA" id="ARBA00000900"/>
    </source>
</evidence>
<dbReference type="Pfam" id="PF04564">
    <property type="entry name" value="U-box"/>
    <property type="match status" value="1"/>
</dbReference>
<dbReference type="InterPro" id="IPR045129">
    <property type="entry name" value="RNF123/RKP/RSPRY1"/>
</dbReference>
<dbReference type="SMART" id="SM00504">
    <property type="entry name" value="Ubox"/>
    <property type="match status" value="1"/>
</dbReference>
<evidence type="ECO:0000256" key="9">
    <source>
        <dbReference type="ARBA" id="ARBA00022771"/>
    </source>
</evidence>
<feature type="compositionally biased region" description="Polar residues" evidence="12">
    <location>
        <begin position="872"/>
        <end position="886"/>
    </location>
</feature>
<dbReference type="GO" id="GO:0005737">
    <property type="term" value="C:cytoplasm"/>
    <property type="evidence" value="ECO:0007669"/>
    <property type="project" value="UniProtKB-SubCell"/>
</dbReference>
<dbReference type="PANTHER" id="PTHR13363">
    <property type="entry name" value="RING FINGER AND SRY DOMAIN-CONTAINING"/>
    <property type="match status" value="1"/>
</dbReference>
<dbReference type="SMART" id="SM00449">
    <property type="entry name" value="SPRY"/>
    <property type="match status" value="1"/>
</dbReference>
<feature type="compositionally biased region" description="Polar residues" evidence="12">
    <location>
        <begin position="693"/>
        <end position="703"/>
    </location>
</feature>
<keyword evidence="6" id="KW-0963">Cytoplasm</keyword>
<dbReference type="InterPro" id="IPR013083">
    <property type="entry name" value="Znf_RING/FYVE/PHD"/>
</dbReference>
<dbReference type="EMBL" id="CAUYUE010000006">
    <property type="protein sequence ID" value="CAK0781421.1"/>
    <property type="molecule type" value="Genomic_DNA"/>
</dbReference>
<dbReference type="InterPro" id="IPR057987">
    <property type="entry name" value="TPR_RNF123/RKP"/>
</dbReference>
<organism evidence="15 16">
    <name type="scientific">Coccomyxa viridis</name>
    <dbReference type="NCBI Taxonomy" id="1274662"/>
    <lineage>
        <taxon>Eukaryota</taxon>
        <taxon>Viridiplantae</taxon>
        <taxon>Chlorophyta</taxon>
        <taxon>core chlorophytes</taxon>
        <taxon>Trebouxiophyceae</taxon>
        <taxon>Trebouxiophyceae incertae sedis</taxon>
        <taxon>Coccomyxaceae</taxon>
        <taxon>Coccomyxa</taxon>
    </lineage>
</organism>
<evidence type="ECO:0000256" key="11">
    <source>
        <dbReference type="ARBA" id="ARBA00022833"/>
    </source>
</evidence>
<dbReference type="InterPro" id="IPR013320">
    <property type="entry name" value="ConA-like_dom_sf"/>
</dbReference>
<feature type="compositionally biased region" description="Low complexity" evidence="12">
    <location>
        <begin position="794"/>
        <end position="809"/>
    </location>
</feature>
<dbReference type="Pfam" id="PF00622">
    <property type="entry name" value="SPRY"/>
    <property type="match status" value="1"/>
</dbReference>
<dbReference type="PROSITE" id="PS50188">
    <property type="entry name" value="B302_SPRY"/>
    <property type="match status" value="1"/>
</dbReference>
<feature type="domain" description="U-box" evidence="14">
    <location>
        <begin position="1383"/>
        <end position="1455"/>
    </location>
</feature>
<dbReference type="GO" id="GO:0061630">
    <property type="term" value="F:ubiquitin protein ligase activity"/>
    <property type="evidence" value="ECO:0007669"/>
    <property type="project" value="UniProtKB-EC"/>
</dbReference>
<evidence type="ECO:0000313" key="16">
    <source>
        <dbReference type="Proteomes" id="UP001314263"/>
    </source>
</evidence>
<feature type="domain" description="B30.2/SPRY" evidence="13">
    <location>
        <begin position="33"/>
        <end position="229"/>
    </location>
</feature>